<proteinExistence type="predicted"/>
<name>A0AAD4NMA0_9BILA</name>
<dbReference type="Proteomes" id="UP001201812">
    <property type="component" value="Unassembled WGS sequence"/>
</dbReference>
<dbReference type="EMBL" id="JAKKPZ010000001">
    <property type="protein sequence ID" value="KAI1729445.1"/>
    <property type="molecule type" value="Genomic_DNA"/>
</dbReference>
<dbReference type="AlphaFoldDB" id="A0AAD4NMA0"/>
<evidence type="ECO:0000313" key="2">
    <source>
        <dbReference type="Proteomes" id="UP001201812"/>
    </source>
</evidence>
<comment type="caution">
    <text evidence="1">The sequence shown here is derived from an EMBL/GenBank/DDBJ whole genome shotgun (WGS) entry which is preliminary data.</text>
</comment>
<organism evidence="1 2">
    <name type="scientific">Ditylenchus destructor</name>
    <dbReference type="NCBI Taxonomy" id="166010"/>
    <lineage>
        <taxon>Eukaryota</taxon>
        <taxon>Metazoa</taxon>
        <taxon>Ecdysozoa</taxon>
        <taxon>Nematoda</taxon>
        <taxon>Chromadorea</taxon>
        <taxon>Rhabditida</taxon>
        <taxon>Tylenchina</taxon>
        <taxon>Tylenchomorpha</taxon>
        <taxon>Sphaerularioidea</taxon>
        <taxon>Anguinidae</taxon>
        <taxon>Anguininae</taxon>
        <taxon>Ditylenchus</taxon>
    </lineage>
</organism>
<evidence type="ECO:0000313" key="1">
    <source>
        <dbReference type="EMBL" id="KAI1729445.1"/>
    </source>
</evidence>
<gene>
    <name evidence="1" type="ORF">DdX_01686</name>
</gene>
<reference evidence="1" key="1">
    <citation type="submission" date="2022-01" db="EMBL/GenBank/DDBJ databases">
        <title>Genome Sequence Resource for Two Populations of Ditylenchus destructor, the Migratory Endoparasitic Phytonematode.</title>
        <authorList>
            <person name="Zhang H."/>
            <person name="Lin R."/>
            <person name="Xie B."/>
        </authorList>
    </citation>
    <scope>NUCLEOTIDE SEQUENCE</scope>
    <source>
        <strain evidence="1">BazhouSP</strain>
    </source>
</reference>
<accession>A0AAD4NMA0</accession>
<sequence length="84" mass="9945">MYEKLVREYDPGGVMKSITIFMRMKKSLWIEIKIANKTQEIINDSDKQTNYINKYKLVTQTHDPYYNTNQSCVIHGYDPCCLCE</sequence>
<protein>
    <submittedName>
        <fullName evidence="1">Uncharacterized protein</fullName>
    </submittedName>
</protein>
<keyword evidence="2" id="KW-1185">Reference proteome</keyword>